<dbReference type="Pfam" id="PF11250">
    <property type="entry name" value="FAF"/>
    <property type="match status" value="1"/>
</dbReference>
<dbReference type="AlphaFoldDB" id="A0A835S3M6"/>
<evidence type="ECO:0000259" key="3">
    <source>
        <dbReference type="Pfam" id="PF11250"/>
    </source>
</evidence>
<feature type="compositionally biased region" description="Low complexity" evidence="2">
    <location>
        <begin position="318"/>
        <end position="328"/>
    </location>
</feature>
<feature type="region of interest" description="Disordered" evidence="2">
    <location>
        <begin position="286"/>
        <end position="370"/>
    </location>
</feature>
<comment type="caution">
    <text evidence="4">The sequence shown here is derived from an EMBL/GenBank/DDBJ whole genome shotgun (WGS) entry which is preliminary data.</text>
</comment>
<dbReference type="InterPro" id="IPR046431">
    <property type="entry name" value="FAF_dom"/>
</dbReference>
<protein>
    <recommendedName>
        <fullName evidence="3">FAF domain-containing protein</fullName>
    </recommendedName>
</protein>
<dbReference type="InterPro" id="IPR021410">
    <property type="entry name" value="FAF"/>
</dbReference>
<name>A0A835S3M6_VANPL</name>
<organism evidence="4 5">
    <name type="scientific">Vanilla planifolia</name>
    <name type="common">Vanilla</name>
    <dbReference type="NCBI Taxonomy" id="51239"/>
    <lineage>
        <taxon>Eukaryota</taxon>
        <taxon>Viridiplantae</taxon>
        <taxon>Streptophyta</taxon>
        <taxon>Embryophyta</taxon>
        <taxon>Tracheophyta</taxon>
        <taxon>Spermatophyta</taxon>
        <taxon>Magnoliopsida</taxon>
        <taxon>Liliopsida</taxon>
        <taxon>Asparagales</taxon>
        <taxon>Orchidaceae</taxon>
        <taxon>Vanilloideae</taxon>
        <taxon>Vanilleae</taxon>
        <taxon>Vanilla</taxon>
    </lineage>
</organism>
<dbReference type="PANTHER" id="PTHR33155:SF3">
    <property type="entry name" value="PROTEIN FAF-LIKE, CHLOROPLASTIC"/>
    <property type="match status" value="1"/>
</dbReference>
<dbReference type="Proteomes" id="UP000639772">
    <property type="component" value="Chromosome 1"/>
</dbReference>
<dbReference type="PANTHER" id="PTHR33155">
    <property type="entry name" value="FANTASTIC FOUR-LIKE PROTEIN (DUF3049)"/>
    <property type="match status" value="1"/>
</dbReference>
<comment type="similarity">
    <text evidence="1">Belongs to the fantastic four family.</text>
</comment>
<proteinExistence type="inferred from homology"/>
<reference evidence="4 5" key="1">
    <citation type="journal article" date="2020" name="Nat. Food">
        <title>A phased Vanilla planifolia genome enables genetic improvement of flavour and production.</title>
        <authorList>
            <person name="Hasing T."/>
            <person name="Tang H."/>
            <person name="Brym M."/>
            <person name="Khazi F."/>
            <person name="Huang T."/>
            <person name="Chambers A.H."/>
        </authorList>
    </citation>
    <scope>NUCLEOTIDE SEQUENCE [LARGE SCALE GENOMIC DNA]</scope>
    <source>
        <tissue evidence="4">Leaf</tissue>
    </source>
</reference>
<evidence type="ECO:0000256" key="1">
    <source>
        <dbReference type="ARBA" id="ARBA00008690"/>
    </source>
</evidence>
<feature type="region of interest" description="Disordered" evidence="2">
    <location>
        <begin position="389"/>
        <end position="424"/>
    </location>
</feature>
<sequence length="448" mass="49446">MEEKLVAERKDEEERLDLWTSILKEKQKSGVSPPCPYINPAVGCKSILMSQRSLEVCTESLGSETGSDGFSSADELDCWLSSKGEKDEEEDGGEEISGENEKAEFTTVGMQGRKELSTVNYHCSIGSRSPMRSFPPPLSSISLRGGPCIKMRPRRSNGRLVVEAVPVPSHNYLHAERHDGRLLLSFIDASCASKVPPYIAFVEKQQMVAEDNEDEEEEVIHEAEEVEDTEAVEEEEVQVVDRGTIVEVKVSTQPQSLCGATAVKVHRSSLVINKFVVGLRRRPQRSSLPMPFRQPYKIHVPNPAHRPPQRCPKGLRWQQQQRLPLQQPLRPPPSSRRRRTRKVSIITTSAANGGAHTRRMPLKRSSCSLRGGGAGRSFSMTCGGAASSGDRSSYLSSPAASPPRPKLVLWSRSTPSNRPSYHLRGSSEPTIMIVATCSVVFSYIASIS</sequence>
<gene>
    <name evidence="4" type="ORF">HPP92_003671</name>
</gene>
<evidence type="ECO:0000313" key="5">
    <source>
        <dbReference type="Proteomes" id="UP000639772"/>
    </source>
</evidence>
<evidence type="ECO:0000313" key="4">
    <source>
        <dbReference type="EMBL" id="KAG0503599.1"/>
    </source>
</evidence>
<accession>A0A835S3M6</accession>
<dbReference type="EMBL" id="JADCNM010000001">
    <property type="protein sequence ID" value="KAG0503599.1"/>
    <property type="molecule type" value="Genomic_DNA"/>
</dbReference>
<feature type="compositionally biased region" description="Acidic residues" evidence="2">
    <location>
        <begin position="87"/>
        <end position="98"/>
    </location>
</feature>
<dbReference type="OrthoDB" id="1303570at2759"/>
<feature type="domain" description="FAF" evidence="3">
    <location>
        <begin position="133"/>
        <end position="186"/>
    </location>
</feature>
<evidence type="ECO:0000256" key="2">
    <source>
        <dbReference type="SAM" id="MobiDB-lite"/>
    </source>
</evidence>
<feature type="region of interest" description="Disordered" evidence="2">
    <location>
        <begin position="83"/>
        <end position="104"/>
    </location>
</feature>